<dbReference type="SMART" id="SM00746">
    <property type="entry name" value="TRASH"/>
    <property type="match status" value="1"/>
</dbReference>
<dbReference type="GO" id="GO:0005730">
    <property type="term" value="C:nucleolus"/>
    <property type="evidence" value="ECO:0007669"/>
    <property type="project" value="TreeGrafter"/>
</dbReference>
<organism evidence="5 6">
    <name type="scientific">Hymenoscyphus fraxineus</name>
    <dbReference type="NCBI Taxonomy" id="746836"/>
    <lineage>
        <taxon>Eukaryota</taxon>
        <taxon>Fungi</taxon>
        <taxon>Dikarya</taxon>
        <taxon>Ascomycota</taxon>
        <taxon>Pezizomycotina</taxon>
        <taxon>Leotiomycetes</taxon>
        <taxon>Helotiales</taxon>
        <taxon>Helotiaceae</taxon>
        <taxon>Hymenoscyphus</taxon>
    </lineage>
</organism>
<dbReference type="Proteomes" id="UP000696280">
    <property type="component" value="Unassembled WGS sequence"/>
</dbReference>
<protein>
    <recommendedName>
        <fullName evidence="2">Ribosome biogenesis protein RLP24</fullName>
    </recommendedName>
</protein>
<gene>
    <name evidence="5" type="ORF">HYFRA_00005523</name>
</gene>
<dbReference type="PANTHER" id="PTHR10792:SF8">
    <property type="entry name" value="RIBOSOME BIOGENESIS PROTEIN RLP24-RELATED"/>
    <property type="match status" value="1"/>
</dbReference>
<keyword evidence="6" id="KW-1185">Reference proteome</keyword>
<dbReference type="InterPro" id="IPR056366">
    <property type="entry name" value="Ribosomal_eL24"/>
</dbReference>
<dbReference type="FunFam" id="2.30.170.20:FF:000001">
    <property type="entry name" value="probable ribosome biogenesis protein RLP24"/>
    <property type="match status" value="1"/>
</dbReference>
<evidence type="ECO:0000313" key="5">
    <source>
        <dbReference type="EMBL" id="CAG8951723.1"/>
    </source>
</evidence>
<dbReference type="InterPro" id="IPR038630">
    <property type="entry name" value="L24e/L24_sf"/>
</dbReference>
<dbReference type="SUPFAM" id="SSF57716">
    <property type="entry name" value="Glucocorticoid receptor-like (DNA-binding domain)"/>
    <property type="match status" value="1"/>
</dbReference>
<dbReference type="InterPro" id="IPR011017">
    <property type="entry name" value="TRASH_dom"/>
</dbReference>
<dbReference type="PANTHER" id="PTHR10792">
    <property type="entry name" value="60S RIBOSOMAL PROTEIN L24"/>
    <property type="match status" value="1"/>
</dbReference>
<dbReference type="EMBL" id="CAJVRL010000044">
    <property type="protein sequence ID" value="CAG8951723.1"/>
    <property type="molecule type" value="Genomic_DNA"/>
</dbReference>
<accession>A0A9N9KRL7</accession>
<feature type="domain" description="TRASH" evidence="4">
    <location>
        <begin position="6"/>
        <end position="44"/>
    </location>
</feature>
<comment type="caution">
    <text evidence="5">The sequence shown here is derived from an EMBL/GenBank/DDBJ whole genome shotgun (WGS) entry which is preliminary data.</text>
</comment>
<reference evidence="5" key="1">
    <citation type="submission" date="2021-07" db="EMBL/GenBank/DDBJ databases">
        <authorList>
            <person name="Durling M."/>
        </authorList>
    </citation>
    <scope>NUCLEOTIDE SEQUENCE</scope>
</reference>
<evidence type="ECO:0000256" key="1">
    <source>
        <dbReference type="ARBA" id="ARBA00005647"/>
    </source>
</evidence>
<name>A0A9N9KRL7_9HELO</name>
<dbReference type="CDD" id="cd00472">
    <property type="entry name" value="Ribosomal_L24e_L24"/>
    <property type="match status" value="1"/>
</dbReference>
<dbReference type="GO" id="GO:1902626">
    <property type="term" value="P:assembly of large subunit precursor of preribosome"/>
    <property type="evidence" value="ECO:0007669"/>
    <property type="project" value="UniProtKB-ARBA"/>
</dbReference>
<dbReference type="AlphaFoldDB" id="A0A9N9KRL7"/>
<dbReference type="OrthoDB" id="10262490at2759"/>
<evidence type="ECO:0000313" key="6">
    <source>
        <dbReference type="Proteomes" id="UP000696280"/>
    </source>
</evidence>
<keyword evidence="3" id="KW-0690">Ribosome biogenesis</keyword>
<dbReference type="GO" id="GO:0003735">
    <property type="term" value="F:structural constituent of ribosome"/>
    <property type="evidence" value="ECO:0007669"/>
    <property type="project" value="InterPro"/>
</dbReference>
<evidence type="ECO:0000256" key="3">
    <source>
        <dbReference type="ARBA" id="ARBA00022517"/>
    </source>
</evidence>
<evidence type="ECO:0000256" key="2">
    <source>
        <dbReference type="ARBA" id="ARBA00018397"/>
    </source>
</evidence>
<dbReference type="Gene3D" id="2.30.170.20">
    <property type="entry name" value="Ribosomal protein L24e"/>
    <property type="match status" value="1"/>
</dbReference>
<proteinExistence type="inferred from homology"/>
<evidence type="ECO:0000259" key="4">
    <source>
        <dbReference type="SMART" id="SM00746"/>
    </source>
</evidence>
<dbReference type="InterPro" id="IPR000988">
    <property type="entry name" value="Ribosomal_eL24-rel_N"/>
</dbReference>
<dbReference type="Pfam" id="PF01246">
    <property type="entry name" value="Ribosomal_L24e"/>
    <property type="match status" value="1"/>
</dbReference>
<sequence length="191" mass="22593">MRIETCYFCSRPCYPSKGITFVRNDARLFRFCRSKCHKNFKMKRNPRKLAWTKAFRKATGKEMVVDGTLAFAAKRNIPIRYDRDQIAVTEKAMARFEEVKQKRQRVFYKKRMARNKERQRELDRKLVAEQSHLLPKVRGSERKRLEEEGLVAEGEELEGVRELPKVFGKMKVRRKALVDGGVEEEDAMEMD</sequence>
<comment type="similarity">
    <text evidence="1">Belongs to the eukaryotic ribosomal protein eL24 family.</text>
</comment>